<dbReference type="AlphaFoldDB" id="B5YAU0"/>
<dbReference type="InterPro" id="IPR028098">
    <property type="entry name" value="Glyco_trans_4-like_N"/>
</dbReference>
<organism evidence="3 4">
    <name type="scientific">Dictyoglomus thermophilum (strain ATCC 35947 / DSM 3960 / H-6-12)</name>
    <dbReference type="NCBI Taxonomy" id="309799"/>
    <lineage>
        <taxon>Bacteria</taxon>
        <taxon>Pseudomonadati</taxon>
        <taxon>Dictyoglomota</taxon>
        <taxon>Dictyoglomia</taxon>
        <taxon>Dictyoglomales</taxon>
        <taxon>Dictyoglomaceae</taxon>
        <taxon>Dictyoglomus</taxon>
    </lineage>
</organism>
<dbReference type="SMR" id="B5YAU0"/>
<dbReference type="OrthoDB" id="9802525at2"/>
<dbReference type="InterPro" id="IPR001296">
    <property type="entry name" value="Glyco_trans_1"/>
</dbReference>
<dbReference type="CAZy" id="GT4">
    <property type="family name" value="Glycosyltransferase Family 4"/>
</dbReference>
<protein>
    <submittedName>
        <fullName evidence="3">Glycosyltransferase</fullName>
    </submittedName>
</protein>
<gene>
    <name evidence="3" type="ordered locus">DICTH_0026</name>
</gene>
<dbReference type="SUPFAM" id="SSF53756">
    <property type="entry name" value="UDP-Glycosyltransferase/glycogen phosphorylase"/>
    <property type="match status" value="1"/>
</dbReference>
<dbReference type="Gene3D" id="3.40.50.2000">
    <property type="entry name" value="Glycogen Phosphorylase B"/>
    <property type="match status" value="2"/>
</dbReference>
<name>B5YAU0_DICT6</name>
<proteinExistence type="predicted"/>
<dbReference type="STRING" id="309799.DICTH_0026"/>
<dbReference type="PANTHER" id="PTHR45947:SF3">
    <property type="entry name" value="SULFOQUINOVOSYL TRANSFERASE SQD2"/>
    <property type="match status" value="1"/>
</dbReference>
<dbReference type="RefSeq" id="WP_012548483.1">
    <property type="nucleotide sequence ID" value="NC_011297.1"/>
</dbReference>
<dbReference type="eggNOG" id="COG0438">
    <property type="taxonomic scope" value="Bacteria"/>
</dbReference>
<dbReference type="GO" id="GO:0016757">
    <property type="term" value="F:glycosyltransferase activity"/>
    <property type="evidence" value="ECO:0007669"/>
    <property type="project" value="InterPro"/>
</dbReference>
<evidence type="ECO:0000313" key="4">
    <source>
        <dbReference type="Proteomes" id="UP000001733"/>
    </source>
</evidence>
<feature type="domain" description="Glycosyl transferase family 1" evidence="1">
    <location>
        <begin position="192"/>
        <end position="360"/>
    </location>
</feature>
<feature type="domain" description="Glycosyltransferase subfamily 4-like N-terminal" evidence="2">
    <location>
        <begin position="15"/>
        <end position="180"/>
    </location>
</feature>
<accession>B5YAU0</accession>
<dbReference type="Proteomes" id="UP000001733">
    <property type="component" value="Chromosome"/>
</dbReference>
<evidence type="ECO:0000259" key="2">
    <source>
        <dbReference type="Pfam" id="PF13439"/>
    </source>
</evidence>
<evidence type="ECO:0000259" key="1">
    <source>
        <dbReference type="Pfam" id="PF00534"/>
    </source>
</evidence>
<dbReference type="HOGENOM" id="CLU_009583_2_0_0"/>
<dbReference type="PaxDb" id="309799-DICTH_0026"/>
<sequence length="389" mass="44685">MIVGLFNDSFPPVMDGVAIAVKNYAYYINKKYGKAYVVTPSFPGYKDEEEYEVIRYFSIPVVLRPPYRFGIPFLDLKAMRKIESIPFDIIHVHSPFSSGVLGLYIAKKRKIPIVASFHTKYYDDFKEATKSDFIARLGVKIIVEFYNRVDEVWTVNSATAETLRDYGFKKEVKIIPNGSDFIPPRNIEEYREKIERLHNLSKEEVVILFVGQMVKQKNVEMLLRSLKVLKDENISFKAILIGTGKDEDYFKKLAEELKIEDRVIFTGKVLDRELLKAYYARADLLAFPSLYDTSALVVKEAAALGCPSLLIKGSTVAEGEGVIDGLNGFLSEDDYINYAKKMKEILSQRELLKKVGENARVTLYKHWEEIVDIVVENYKRLLDKYKGKQ</sequence>
<reference evidence="3 4" key="1">
    <citation type="journal article" date="2014" name="Genome Announc.">
        <title>Complete Genome Sequence of the Extreme Thermophile Dictyoglomus thermophilum H-6-12.</title>
        <authorList>
            <person name="Coil D.A."/>
            <person name="Badger J.H."/>
            <person name="Forberger H.C."/>
            <person name="Riggs F."/>
            <person name="Madupu R."/>
            <person name="Fedorova N."/>
            <person name="Ward N."/>
            <person name="Robb F.T."/>
            <person name="Eisen J.A."/>
        </authorList>
    </citation>
    <scope>NUCLEOTIDE SEQUENCE [LARGE SCALE GENOMIC DNA]</scope>
    <source>
        <strain evidence="4">ATCC 35947 / DSM 3960 / H-6-12</strain>
    </source>
</reference>
<keyword evidence="4" id="KW-1185">Reference proteome</keyword>
<dbReference type="Pfam" id="PF13439">
    <property type="entry name" value="Glyco_transf_4"/>
    <property type="match status" value="1"/>
</dbReference>
<dbReference type="PANTHER" id="PTHR45947">
    <property type="entry name" value="SULFOQUINOVOSYL TRANSFERASE SQD2"/>
    <property type="match status" value="1"/>
</dbReference>
<dbReference type="Pfam" id="PF00534">
    <property type="entry name" value="Glycos_transf_1"/>
    <property type="match status" value="1"/>
</dbReference>
<evidence type="ECO:0000313" key="3">
    <source>
        <dbReference type="EMBL" id="ACI19851.1"/>
    </source>
</evidence>
<dbReference type="EMBL" id="CP001146">
    <property type="protein sequence ID" value="ACI19851.1"/>
    <property type="molecule type" value="Genomic_DNA"/>
</dbReference>
<dbReference type="KEGG" id="dth:DICTH_0026"/>
<dbReference type="InterPro" id="IPR050194">
    <property type="entry name" value="Glycosyltransferase_grp1"/>
</dbReference>